<gene>
    <name evidence="2" type="ORF">QBC37DRAFT_484849</name>
</gene>
<evidence type="ECO:0000256" key="1">
    <source>
        <dbReference type="SAM" id="MobiDB-lite"/>
    </source>
</evidence>
<keyword evidence="3" id="KW-1185">Reference proteome</keyword>
<dbReference type="AlphaFoldDB" id="A0AAN7B5K4"/>
<proteinExistence type="predicted"/>
<dbReference type="Proteomes" id="UP001301769">
    <property type="component" value="Unassembled WGS sequence"/>
</dbReference>
<feature type="compositionally biased region" description="Basic and acidic residues" evidence="1">
    <location>
        <begin position="233"/>
        <end position="249"/>
    </location>
</feature>
<accession>A0AAN7B5K4</accession>
<reference evidence="2" key="2">
    <citation type="submission" date="2023-05" db="EMBL/GenBank/DDBJ databases">
        <authorList>
            <consortium name="Lawrence Berkeley National Laboratory"/>
            <person name="Steindorff A."/>
            <person name="Hensen N."/>
            <person name="Bonometti L."/>
            <person name="Westerberg I."/>
            <person name="Brannstrom I.O."/>
            <person name="Guillou S."/>
            <person name="Cros-Aarteil S."/>
            <person name="Calhoun S."/>
            <person name="Haridas S."/>
            <person name="Kuo A."/>
            <person name="Mondo S."/>
            <person name="Pangilinan J."/>
            <person name="Riley R."/>
            <person name="Labutti K."/>
            <person name="Andreopoulos B."/>
            <person name="Lipzen A."/>
            <person name="Chen C."/>
            <person name="Yanf M."/>
            <person name="Daum C."/>
            <person name="Ng V."/>
            <person name="Clum A."/>
            <person name="Ohm R."/>
            <person name="Martin F."/>
            <person name="Silar P."/>
            <person name="Natvig D."/>
            <person name="Lalanne C."/>
            <person name="Gautier V."/>
            <person name="Ament-Velasquez S.L."/>
            <person name="Kruys A."/>
            <person name="Hutchinson M.I."/>
            <person name="Powell A.J."/>
            <person name="Barry K."/>
            <person name="Miller A.N."/>
            <person name="Grigoriev I.V."/>
            <person name="Debuchy R."/>
            <person name="Gladieux P."/>
            <person name="Thoren M.H."/>
            <person name="Johannesson H."/>
        </authorList>
    </citation>
    <scope>NUCLEOTIDE SEQUENCE</scope>
    <source>
        <strain evidence="2">PSN293</strain>
    </source>
</reference>
<name>A0AAN7B5K4_9PEZI</name>
<feature type="region of interest" description="Disordered" evidence="1">
    <location>
        <begin position="230"/>
        <end position="249"/>
    </location>
</feature>
<comment type="caution">
    <text evidence="2">The sequence shown here is derived from an EMBL/GenBank/DDBJ whole genome shotgun (WGS) entry which is preliminary data.</text>
</comment>
<reference evidence="2" key="1">
    <citation type="journal article" date="2023" name="Mol. Phylogenet. Evol.">
        <title>Genome-scale phylogeny and comparative genomics of the fungal order Sordariales.</title>
        <authorList>
            <person name="Hensen N."/>
            <person name="Bonometti L."/>
            <person name="Westerberg I."/>
            <person name="Brannstrom I.O."/>
            <person name="Guillou S."/>
            <person name="Cros-Aarteil S."/>
            <person name="Calhoun S."/>
            <person name="Haridas S."/>
            <person name="Kuo A."/>
            <person name="Mondo S."/>
            <person name="Pangilinan J."/>
            <person name="Riley R."/>
            <person name="LaButti K."/>
            <person name="Andreopoulos B."/>
            <person name="Lipzen A."/>
            <person name="Chen C."/>
            <person name="Yan M."/>
            <person name="Daum C."/>
            <person name="Ng V."/>
            <person name="Clum A."/>
            <person name="Steindorff A."/>
            <person name="Ohm R.A."/>
            <person name="Martin F."/>
            <person name="Silar P."/>
            <person name="Natvig D.O."/>
            <person name="Lalanne C."/>
            <person name="Gautier V."/>
            <person name="Ament-Velasquez S.L."/>
            <person name="Kruys A."/>
            <person name="Hutchinson M.I."/>
            <person name="Powell A.J."/>
            <person name="Barry K."/>
            <person name="Miller A.N."/>
            <person name="Grigoriev I.V."/>
            <person name="Debuchy R."/>
            <person name="Gladieux P."/>
            <person name="Hiltunen Thoren M."/>
            <person name="Johannesson H."/>
        </authorList>
    </citation>
    <scope>NUCLEOTIDE SEQUENCE</scope>
    <source>
        <strain evidence="2">PSN293</strain>
    </source>
</reference>
<sequence>MSGCHLTHPWLDYEIWAPAERPRGFDVPASCNSCIWEGAMIGGAFCWPMTQLDGRGRSIWAETEAVAADQLGCKPGDDSTWTFALFSIYLPDVSKGSRLNTAMHVCRIPASPRYLSRRWQREASSRSMSGTGRCISCIISLLRSNDNKIGLQSGFPLPGSYAARDASSAAPIAEGAGANFGESIPSCSSVAKWKSFKYCCPTQIWRPAQQQERQFRFQIAYAKSDTTMVSSRSAREMSRKSIKTDDRRT</sequence>
<dbReference type="EMBL" id="MU858156">
    <property type="protein sequence ID" value="KAK4211134.1"/>
    <property type="molecule type" value="Genomic_DNA"/>
</dbReference>
<organism evidence="2 3">
    <name type="scientific">Rhypophila decipiens</name>
    <dbReference type="NCBI Taxonomy" id="261697"/>
    <lineage>
        <taxon>Eukaryota</taxon>
        <taxon>Fungi</taxon>
        <taxon>Dikarya</taxon>
        <taxon>Ascomycota</taxon>
        <taxon>Pezizomycotina</taxon>
        <taxon>Sordariomycetes</taxon>
        <taxon>Sordariomycetidae</taxon>
        <taxon>Sordariales</taxon>
        <taxon>Naviculisporaceae</taxon>
        <taxon>Rhypophila</taxon>
    </lineage>
</organism>
<evidence type="ECO:0000313" key="2">
    <source>
        <dbReference type="EMBL" id="KAK4211134.1"/>
    </source>
</evidence>
<protein>
    <submittedName>
        <fullName evidence="2">Uncharacterized protein</fullName>
    </submittedName>
</protein>
<evidence type="ECO:0000313" key="3">
    <source>
        <dbReference type="Proteomes" id="UP001301769"/>
    </source>
</evidence>